<evidence type="ECO:0000313" key="2">
    <source>
        <dbReference type="EMBL" id="GFQ86417.1"/>
    </source>
</evidence>
<feature type="region of interest" description="Disordered" evidence="1">
    <location>
        <begin position="363"/>
        <end position="383"/>
    </location>
</feature>
<reference evidence="2" key="1">
    <citation type="submission" date="2020-07" db="EMBL/GenBank/DDBJ databases">
        <title>Multicomponent nature underlies the extraordinary mechanical properties of spider dragline silk.</title>
        <authorList>
            <person name="Kono N."/>
            <person name="Nakamura H."/>
            <person name="Mori M."/>
            <person name="Yoshida Y."/>
            <person name="Ohtoshi R."/>
            <person name="Malay A.D."/>
            <person name="Moran D.A.P."/>
            <person name="Tomita M."/>
            <person name="Numata K."/>
            <person name="Arakawa K."/>
        </authorList>
    </citation>
    <scope>NUCLEOTIDE SEQUENCE</scope>
</reference>
<keyword evidence="3" id="KW-1185">Reference proteome</keyword>
<accession>A0A8X6I2Q9</accession>
<proteinExistence type="predicted"/>
<dbReference type="Proteomes" id="UP000887116">
    <property type="component" value="Unassembled WGS sequence"/>
</dbReference>
<organism evidence="2 3">
    <name type="scientific">Trichonephila clavata</name>
    <name type="common">Joro spider</name>
    <name type="synonym">Nephila clavata</name>
    <dbReference type="NCBI Taxonomy" id="2740835"/>
    <lineage>
        <taxon>Eukaryota</taxon>
        <taxon>Metazoa</taxon>
        <taxon>Ecdysozoa</taxon>
        <taxon>Arthropoda</taxon>
        <taxon>Chelicerata</taxon>
        <taxon>Arachnida</taxon>
        <taxon>Araneae</taxon>
        <taxon>Araneomorphae</taxon>
        <taxon>Entelegynae</taxon>
        <taxon>Araneoidea</taxon>
        <taxon>Nephilidae</taxon>
        <taxon>Trichonephila</taxon>
    </lineage>
</organism>
<dbReference type="OrthoDB" id="6434157at2759"/>
<name>A0A8X6I2Q9_TRICU</name>
<sequence length="2122" mass="241505">MNWIKEKNEPFITKELNLRSDIKRLKDLLNEFGSKLEDAGLLTEEQEKKLKECNETFLSCEGRKSSCKDANNINVPSSERLGPSCTYSKEIHAESSDIPNEDSLIYSPSDEVQRSRIVFIDSYQKKPYNNKKIEQSTFSRNQQIVDFVKGGFKQNTYSHSFSDVSSFDKEMSEMQRPLFQQTNNTHKDKEPCLVEGFSVSNSSVDSPVKDICQTVNTSVSLFDDSYDSDTDIKGSSVPDITKSLGQNHEKIEEYRDFLSESSQNFDESQNNSKMQSSSPKILSDFRPSTFSESFRQNNLLKTISSSENTSNGTNKEYTLSAKRYHDGRVKLDIDISRSFRLSLNPITCRMSCEFEQYDLPHNTSDLTKDSHSPSTVLDESSISREVGSRDCSVNKSQVKRLKLSDKNVSAETEGSVSNPFNNISDDLNLFEKGTESNHSQRNKCKKGKFIHVSKSLPKYISKGRKRSILNSQFDSQEIRNKTIPSSKLSTPFQKESTVFLNKTLPVSSIKENCSEISYSNENSSVQNLHSPNKALFQNGVESNSVLKSSVFENRKSITSQNLHFIDKEICTPSCGIQASQKEFSSMESSYFSSKRPLKKKNRICNSKISHTLSVIEKEKLSSKFDKSIKKIVNKRRKEVNNKSEEKIRSPSMIIKKNKYLKSYRNQKLKKILRRCIRKNTPAQYISKKYFINSKKIYTNKSKRNFKNKSIPVDVLVSCNNLVNSRTNSAVKKTPKKSLIIKSKEKADSCKVISNPNKNQTCKIFEVDKMQPEVLLKPLKDPLLYNEMPSKILQNCNKSVKKITPSFKKETCKGMITLKQCSVLLEKIKVPALLNGENSLEGVQTLDKMSDVEDNDFSAFREQSSIYTNNSEIVEQDNITEDATNNASKCITFAGCENQKLIDYDAILTNEAHNHYLSEGRKNKSVSRNSSIYNNTVHNKKEILLDFDIDFDSDVELASPDNNNTNLNYNKDEACDDSQMKLWQEKENSKKISKKENFNSSEISKDVLTASYTDFPCGKKIKDRQKDLLLDFDIDFESNMRLHSDESNGVIQSGSQIETFETPIATENTVSNFSKTDINNIKTSKNNMTQSDESLNFPRSLFLDFDTDSECIINLASPESNSVEVNNSGDTCNVSLSEYLKDILVKDSKTRNAKINLSRKNANQKFKSNLTSNKSISVSKNLCLNCDSSSDTDLKLISDEDNSIAKINFSRKNAKVFTFKSNLSSNKSISISKNLCLDCDSSSDSDLELISDRDNTINLISKDLEKNKFESNGKNTCLNYSDHSDGIVEFFSEGDNSVCLNDEMNRACQNSKIKPCQSENNGGEKLEFLNVPLEEKSSETCHEMGKEIPLVYLEQLDLKKILKPCFVLLKKIEIPLESRVENIEKKNENVISVAELEHKSGIMIEEEVLVETRILKNYQKDQVGDMNIFVGSNGNSTTIPDNQICALDGEISNQGEKLPLYFDTESDDLELIIDEDFDENIDRSIGNEPKSTIPIEDKICYFGNKADFFITSENRNGVIINDENIICDDIYSNENNYYSLNSNFDDLKLITENSLNKENSVNGDFQCNVKDHTSNSDYVSESLIPRGIASNANEEFLVIRKNTVDIENTSNISPEINQISFVEKNKSFKKNIIPKTAEIPEAQVISKMKLNDTSKKCIQNKNIINNSDIMISKSNVNNSNKKCSKMTSEKEKFQNYIINKIKNKYLKKAKNRHVFSDPISNILYGIERIKISSASNKQNLHLFITNLCVKNHVTTLVAHLLNPIAIPDQASLIFQVLYYLHHTRENPFLNFKKNSELPLFLPLAESCVVTALFDIKKKAKPYLHGLIENILRIMHLLILTKKKINIYGLASLCRVFTEICKRDEDELKPLSLCCALINEKHKFSPFLIASVAGVWKELFLLSDDFSDKENILRGSIAYGVQKMMETSVACSWYCNLEFMSEYFSIPSNISDKNGTIKILKEKILSECFHDSTENSWKLTSPLIIFAAFETWNWTKEHLVDKYILPNLQQFSCQNISEQAFNLFFNLYVDILLLYPDRLPDEVLMKYLDTNLSLQGGHFVQDCAAVALMKYFVLTRKTIPDNISFWFQNNQDNPKVKVFEDIFQKSLMLDSCDTFSNKDIVNLC</sequence>
<evidence type="ECO:0000256" key="1">
    <source>
        <dbReference type="SAM" id="MobiDB-lite"/>
    </source>
</evidence>
<comment type="caution">
    <text evidence="2">The sequence shown here is derived from an EMBL/GenBank/DDBJ whole genome shotgun (WGS) entry which is preliminary data.</text>
</comment>
<feature type="region of interest" description="Disordered" evidence="1">
    <location>
        <begin position="259"/>
        <end position="282"/>
    </location>
</feature>
<protein>
    <submittedName>
        <fullName evidence="2">Uncharacterized protein</fullName>
    </submittedName>
</protein>
<gene>
    <name evidence="2" type="primary">AVEN_141183_1</name>
    <name evidence="2" type="ORF">TNCT_273641</name>
</gene>
<dbReference type="EMBL" id="BMAO01023057">
    <property type="protein sequence ID" value="GFQ86417.1"/>
    <property type="molecule type" value="Genomic_DNA"/>
</dbReference>
<evidence type="ECO:0000313" key="3">
    <source>
        <dbReference type="Proteomes" id="UP000887116"/>
    </source>
</evidence>